<dbReference type="PROSITE" id="PS50878">
    <property type="entry name" value="RT_POL"/>
    <property type="match status" value="1"/>
</dbReference>
<dbReference type="PANTHER" id="PTHR24559:SF444">
    <property type="entry name" value="REVERSE TRANSCRIPTASE DOMAIN-CONTAINING PROTEIN"/>
    <property type="match status" value="1"/>
</dbReference>
<dbReference type="Gene3D" id="3.30.70.270">
    <property type="match status" value="1"/>
</dbReference>
<reference evidence="2 3" key="1">
    <citation type="journal article" date="2023" name="Hortic Res">
        <title>The complete reference genome for grapevine (Vitis vinifera L.) genetics and breeding.</title>
        <authorList>
            <person name="Shi X."/>
            <person name="Cao S."/>
            <person name="Wang X."/>
            <person name="Huang S."/>
            <person name="Wang Y."/>
            <person name="Liu Z."/>
            <person name="Liu W."/>
            <person name="Leng X."/>
            <person name="Peng Y."/>
            <person name="Wang N."/>
            <person name="Wang Y."/>
            <person name="Ma Z."/>
            <person name="Xu X."/>
            <person name="Zhang F."/>
            <person name="Xue H."/>
            <person name="Zhong H."/>
            <person name="Wang Y."/>
            <person name="Zhang K."/>
            <person name="Velt A."/>
            <person name="Avia K."/>
            <person name="Holtgrawe D."/>
            <person name="Grimplet J."/>
            <person name="Matus J.T."/>
            <person name="Ware D."/>
            <person name="Wu X."/>
            <person name="Wang H."/>
            <person name="Liu C."/>
            <person name="Fang Y."/>
            <person name="Rustenholz C."/>
            <person name="Cheng Z."/>
            <person name="Xiao H."/>
            <person name="Zhou Y."/>
        </authorList>
    </citation>
    <scope>NUCLEOTIDE SEQUENCE [LARGE SCALE GENOMIC DNA]</scope>
    <source>
        <strain evidence="3">cv. Pinot noir / PN40024</strain>
        <tissue evidence="2">Leaf</tissue>
    </source>
</reference>
<accession>A0ABY9CX37</accession>
<keyword evidence="3" id="KW-1185">Reference proteome</keyword>
<evidence type="ECO:0000259" key="1">
    <source>
        <dbReference type="PROSITE" id="PS50878"/>
    </source>
</evidence>
<dbReference type="Proteomes" id="UP001227230">
    <property type="component" value="Chromosome 12"/>
</dbReference>
<gene>
    <name evidence="2" type="ORF">VitviT2T_018242</name>
</gene>
<dbReference type="PANTHER" id="PTHR24559">
    <property type="entry name" value="TRANSPOSON TY3-I GAG-POL POLYPROTEIN"/>
    <property type="match status" value="1"/>
</dbReference>
<dbReference type="SUPFAM" id="SSF56672">
    <property type="entry name" value="DNA/RNA polymerases"/>
    <property type="match status" value="1"/>
</dbReference>
<evidence type="ECO:0000313" key="2">
    <source>
        <dbReference type="EMBL" id="WJZ99827.1"/>
    </source>
</evidence>
<organism evidence="2 3">
    <name type="scientific">Vitis vinifera</name>
    <name type="common">Grape</name>
    <dbReference type="NCBI Taxonomy" id="29760"/>
    <lineage>
        <taxon>Eukaryota</taxon>
        <taxon>Viridiplantae</taxon>
        <taxon>Streptophyta</taxon>
        <taxon>Embryophyta</taxon>
        <taxon>Tracheophyta</taxon>
        <taxon>Spermatophyta</taxon>
        <taxon>Magnoliopsida</taxon>
        <taxon>eudicotyledons</taxon>
        <taxon>Gunneridae</taxon>
        <taxon>Pentapetalae</taxon>
        <taxon>rosids</taxon>
        <taxon>Vitales</taxon>
        <taxon>Vitaceae</taxon>
        <taxon>Viteae</taxon>
        <taxon>Vitis</taxon>
    </lineage>
</organism>
<dbReference type="InterPro" id="IPR043502">
    <property type="entry name" value="DNA/RNA_pol_sf"/>
</dbReference>
<dbReference type="InterPro" id="IPR000477">
    <property type="entry name" value="RT_dom"/>
</dbReference>
<sequence>MPFGLTNAPAAFLDMMNRIYQPYLDHFVVVFVDDILIYSKS</sequence>
<name>A0ABY9CX37_VITVI</name>
<proteinExistence type="predicted"/>
<feature type="domain" description="Reverse transcriptase" evidence="1">
    <location>
        <begin position="1"/>
        <end position="41"/>
    </location>
</feature>
<dbReference type="InterPro" id="IPR053134">
    <property type="entry name" value="RNA-dir_DNA_polymerase"/>
</dbReference>
<dbReference type="InterPro" id="IPR043128">
    <property type="entry name" value="Rev_trsase/Diguanyl_cyclase"/>
</dbReference>
<dbReference type="Pfam" id="PF00078">
    <property type="entry name" value="RVT_1"/>
    <property type="match status" value="1"/>
</dbReference>
<dbReference type="EMBL" id="CP126659">
    <property type="protein sequence ID" value="WJZ99827.1"/>
    <property type="molecule type" value="Genomic_DNA"/>
</dbReference>
<protein>
    <recommendedName>
        <fullName evidence="1">Reverse transcriptase domain-containing protein</fullName>
    </recommendedName>
</protein>
<evidence type="ECO:0000313" key="3">
    <source>
        <dbReference type="Proteomes" id="UP001227230"/>
    </source>
</evidence>